<dbReference type="CDD" id="cd16378">
    <property type="entry name" value="CcmH_N"/>
    <property type="match status" value="1"/>
</dbReference>
<comment type="function">
    <text evidence="7">Possible subunit of a heme lyase.</text>
</comment>
<evidence type="ECO:0000256" key="7">
    <source>
        <dbReference type="RuleBase" id="RU364112"/>
    </source>
</evidence>
<dbReference type="Proteomes" id="UP000334340">
    <property type="component" value="Unassembled WGS sequence"/>
</dbReference>
<keyword evidence="6 7" id="KW-0408">Iron</keyword>
<dbReference type="GO" id="GO:0046872">
    <property type="term" value="F:metal ion binding"/>
    <property type="evidence" value="ECO:0007669"/>
    <property type="project" value="UniProtKB-KW"/>
</dbReference>
<keyword evidence="3 7" id="KW-0479">Metal-binding</keyword>
<dbReference type="PANTHER" id="PTHR47870:SF1">
    <property type="entry name" value="CYTOCHROME C-TYPE BIOGENESIS PROTEIN CCMH"/>
    <property type="match status" value="1"/>
</dbReference>
<dbReference type="Pfam" id="PF03918">
    <property type="entry name" value="CcmH"/>
    <property type="match status" value="1"/>
</dbReference>
<feature type="domain" description="CcmH/CycL/Ccl2/NrfF N-terminal" evidence="9">
    <location>
        <begin position="17"/>
        <end position="134"/>
    </location>
</feature>
<keyword evidence="5" id="KW-0201">Cytochrome c-type biogenesis</keyword>
<keyword evidence="7" id="KW-0812">Transmembrane</keyword>
<dbReference type="InterPro" id="IPR051263">
    <property type="entry name" value="C-type_cytochrome_biogenesis"/>
</dbReference>
<evidence type="ECO:0000259" key="9">
    <source>
        <dbReference type="Pfam" id="PF03918"/>
    </source>
</evidence>
<dbReference type="Gene3D" id="1.10.8.640">
    <property type="entry name" value="Cytochrome C biogenesis protein"/>
    <property type="match status" value="1"/>
</dbReference>
<dbReference type="InterPro" id="IPR038297">
    <property type="entry name" value="CcmH/CycL/NrfF/Ccl2_sf"/>
</dbReference>
<accession>A0A564ZLC0</accession>
<evidence type="ECO:0000256" key="4">
    <source>
        <dbReference type="ARBA" id="ARBA00022729"/>
    </source>
</evidence>
<feature type="region of interest" description="Disordered" evidence="8">
    <location>
        <begin position="136"/>
        <end position="165"/>
    </location>
</feature>
<proteinExistence type="inferred from homology"/>
<protein>
    <recommendedName>
        <fullName evidence="7">Cytochrome c-type biogenesis protein</fullName>
    </recommendedName>
</protein>
<evidence type="ECO:0000313" key="11">
    <source>
        <dbReference type="Proteomes" id="UP000334340"/>
    </source>
</evidence>
<feature type="transmembrane region" description="Helical" evidence="7">
    <location>
        <begin position="109"/>
        <end position="130"/>
    </location>
</feature>
<evidence type="ECO:0000256" key="6">
    <source>
        <dbReference type="ARBA" id="ARBA00023004"/>
    </source>
</evidence>
<name>A0A564ZLC0_9BACT</name>
<dbReference type="InterPro" id="IPR005616">
    <property type="entry name" value="CcmH/CycL/Ccl2/NrfF_N"/>
</dbReference>
<dbReference type="GO" id="GO:0017004">
    <property type="term" value="P:cytochrome complex assembly"/>
    <property type="evidence" value="ECO:0007669"/>
    <property type="project" value="UniProtKB-KW"/>
</dbReference>
<sequence length="165" mass="18509">MRALLTRGPRMRKTLLALLIAGILLARWASATVAGSVEEQTLRLAAELRCPVCQNLSVADSPSEMATQMREVIHEKLKNGESPDQIRNYFVSRYGEWILLSPMRQGFNWVAWLLPFVAILGGGVVITLTIRRSIGRGHAPNAKQPGPSDPRYTSRLESELKEWER</sequence>
<evidence type="ECO:0000256" key="2">
    <source>
        <dbReference type="ARBA" id="ARBA00022617"/>
    </source>
</evidence>
<keyword evidence="7" id="KW-0472">Membrane</keyword>
<dbReference type="GO" id="GO:0005886">
    <property type="term" value="C:plasma membrane"/>
    <property type="evidence" value="ECO:0007669"/>
    <property type="project" value="TreeGrafter"/>
</dbReference>
<keyword evidence="11" id="KW-1185">Reference proteome</keyword>
<keyword evidence="7" id="KW-1133">Transmembrane helix</keyword>
<evidence type="ECO:0000256" key="8">
    <source>
        <dbReference type="SAM" id="MobiDB-lite"/>
    </source>
</evidence>
<dbReference type="EMBL" id="CABIKM010000044">
    <property type="protein sequence ID" value="VUZ86104.1"/>
    <property type="molecule type" value="Genomic_DNA"/>
</dbReference>
<keyword evidence="2 7" id="KW-0349">Heme</keyword>
<feature type="compositionally biased region" description="Basic and acidic residues" evidence="8">
    <location>
        <begin position="152"/>
        <end position="165"/>
    </location>
</feature>
<dbReference type="AlphaFoldDB" id="A0A564ZLC0"/>
<evidence type="ECO:0000313" key="10">
    <source>
        <dbReference type="EMBL" id="VUZ86104.1"/>
    </source>
</evidence>
<gene>
    <name evidence="10" type="primary">ccmH</name>
    <name evidence="10" type="ORF">MELA_02500</name>
</gene>
<keyword evidence="4 7" id="KW-0732">Signal</keyword>
<evidence type="ECO:0000256" key="3">
    <source>
        <dbReference type="ARBA" id="ARBA00022723"/>
    </source>
</evidence>
<reference evidence="10 11" key="1">
    <citation type="submission" date="2019-07" db="EMBL/GenBank/DDBJ databases">
        <authorList>
            <person name="Cremers G."/>
        </authorList>
    </citation>
    <scope>NUCLEOTIDE SEQUENCE [LARGE SCALE GENOMIC DNA]</scope>
</reference>
<organism evidence="10 11">
    <name type="scientific">Candidatus Methylomirabilis lanthanidiphila</name>
    <dbReference type="NCBI Taxonomy" id="2211376"/>
    <lineage>
        <taxon>Bacteria</taxon>
        <taxon>Candidatus Methylomirabilota</taxon>
        <taxon>Candidatus Methylomirabilia</taxon>
        <taxon>Candidatus Methylomirabilales</taxon>
        <taxon>Candidatus Methylomirabilaceae</taxon>
        <taxon>Candidatus Methylomirabilis</taxon>
    </lineage>
</organism>
<evidence type="ECO:0000256" key="5">
    <source>
        <dbReference type="ARBA" id="ARBA00022748"/>
    </source>
</evidence>
<dbReference type="PANTHER" id="PTHR47870">
    <property type="entry name" value="CYTOCHROME C-TYPE BIOGENESIS PROTEIN CCMH"/>
    <property type="match status" value="1"/>
</dbReference>
<evidence type="ECO:0000256" key="1">
    <source>
        <dbReference type="ARBA" id="ARBA00010342"/>
    </source>
</evidence>
<comment type="similarity">
    <text evidence="1 7">Belongs to the CcmH/CycL/Ccl2/NrfF family.</text>
</comment>